<gene>
    <name evidence="1" type="ORF">FDK13_08205</name>
</gene>
<comment type="caution">
    <text evidence="1">The sequence shown here is derived from an EMBL/GenBank/DDBJ whole genome shotgun (WGS) entry which is preliminary data.</text>
</comment>
<evidence type="ECO:0000313" key="2">
    <source>
        <dbReference type="Proteomes" id="UP000304900"/>
    </source>
</evidence>
<dbReference type="RefSeq" id="WP_137339503.1">
    <property type="nucleotide sequence ID" value="NZ_BSQH01000002.1"/>
</dbReference>
<dbReference type="Proteomes" id="UP000304900">
    <property type="component" value="Unassembled WGS sequence"/>
</dbReference>
<organism evidence="1 2">
    <name type="scientific">Dyadobacter frigoris</name>
    <dbReference type="NCBI Taxonomy" id="2576211"/>
    <lineage>
        <taxon>Bacteria</taxon>
        <taxon>Pseudomonadati</taxon>
        <taxon>Bacteroidota</taxon>
        <taxon>Cytophagia</taxon>
        <taxon>Cytophagales</taxon>
        <taxon>Spirosomataceae</taxon>
        <taxon>Dyadobacter</taxon>
    </lineage>
</organism>
<dbReference type="OrthoDB" id="571920at2"/>
<sequence>MDSDNLSENSLDCPSYVAKPGADLFGIVGKNGKVTYLNDTIRIDKTFVEEAQKGRRAEERFRFSGKCIQQGCHQWEDGKCGLIQKVIQLHQNPVSTSVQHCAIRNSCRWYAQEKELACANCSEVFRNSETMFLQTL</sequence>
<protein>
    <submittedName>
        <fullName evidence="1">Uncharacterized protein</fullName>
    </submittedName>
</protein>
<keyword evidence="2" id="KW-1185">Reference proteome</keyword>
<accession>A0A4U6D7N7</accession>
<proteinExistence type="predicted"/>
<name>A0A4U6D7N7_9BACT</name>
<evidence type="ECO:0000313" key="1">
    <source>
        <dbReference type="EMBL" id="TKT92776.1"/>
    </source>
</evidence>
<dbReference type="EMBL" id="SZVO01000003">
    <property type="protein sequence ID" value="TKT92776.1"/>
    <property type="molecule type" value="Genomic_DNA"/>
</dbReference>
<reference evidence="1 2" key="1">
    <citation type="submission" date="2019-05" db="EMBL/GenBank/DDBJ databases">
        <title>Dyadobacter AR-3-8 sp. nov., isolated from arctic soil.</title>
        <authorList>
            <person name="Chaudhary D.K."/>
        </authorList>
    </citation>
    <scope>NUCLEOTIDE SEQUENCE [LARGE SCALE GENOMIC DNA]</scope>
    <source>
        <strain evidence="1 2">AR-3-8</strain>
    </source>
</reference>
<dbReference type="AlphaFoldDB" id="A0A4U6D7N7"/>